<accession>A0A7S9XGT5</accession>
<proteinExistence type="predicted"/>
<sequence length="92" mass="10894">MSFGHYEKIIKILRELKNSHPSYNMGKHLATSLDEVESKYLWGMNDEELYNELKKYQIALQMDIPHDESEIDKILKDGMMLNNILDDDDYNL</sequence>
<reference evidence="1" key="1">
    <citation type="submission" date="2020-08" db="EMBL/GenBank/DDBJ databases">
        <title>Bridging the membrane lipid divide: bacteria of the FCB group superphylum have the potential to synthesize archaeal ether lipids.</title>
        <authorList>
            <person name="Villanueva L."/>
            <person name="von Meijenfeldt F.A.B."/>
            <person name="Westbye A.B."/>
            <person name="Yadav S."/>
            <person name="Hopmans E.C."/>
            <person name="Dutilh B.E."/>
            <person name="Sinninghe Damste J.S."/>
        </authorList>
    </citation>
    <scope>NUCLEOTIDE SEQUENCE</scope>
    <source>
        <strain evidence="1">NIOZ-UU157</strain>
    </source>
</reference>
<dbReference type="EMBL" id="MW030560">
    <property type="protein sequence ID" value="QPI16392.1"/>
    <property type="molecule type" value="Genomic_DNA"/>
</dbReference>
<protein>
    <submittedName>
        <fullName evidence="1">Uncharacterized protein</fullName>
    </submittedName>
</protein>
<evidence type="ECO:0000313" key="1">
    <source>
        <dbReference type="EMBL" id="QPI16392.1"/>
    </source>
</evidence>
<gene>
    <name evidence="1" type="ORF">NIOZUU157_00283</name>
</gene>
<organism evidence="1">
    <name type="scientific">Virus NIOZ-UU157</name>
    <dbReference type="NCBI Taxonomy" id="2763269"/>
    <lineage>
        <taxon>Viruses</taxon>
    </lineage>
</organism>
<name>A0A7S9XGT5_9VIRU</name>